<organism evidence="4 5">
    <name type="scientific">Purpureocillium lilacinum</name>
    <name type="common">Paecilomyces lilacinus</name>
    <dbReference type="NCBI Taxonomy" id="33203"/>
    <lineage>
        <taxon>Eukaryota</taxon>
        <taxon>Fungi</taxon>
        <taxon>Dikarya</taxon>
        <taxon>Ascomycota</taxon>
        <taxon>Pezizomycotina</taxon>
        <taxon>Sordariomycetes</taxon>
        <taxon>Hypocreomycetidae</taxon>
        <taxon>Hypocreales</taxon>
        <taxon>Ophiocordycipitaceae</taxon>
        <taxon>Purpureocillium</taxon>
    </lineage>
</organism>
<dbReference type="Pfam" id="PF05686">
    <property type="entry name" value="Glyco_transf_90"/>
    <property type="match status" value="1"/>
</dbReference>
<evidence type="ECO:0000259" key="2">
    <source>
        <dbReference type="SMART" id="SM00672"/>
    </source>
</evidence>
<evidence type="ECO:0000313" key="5">
    <source>
        <dbReference type="Proteomes" id="UP000245956"/>
    </source>
</evidence>
<sequence>MPLFAVGRRIQRLYLVSVVAVFVIGLISLIQYSPDVVRPSGWIRKRPDPRPPQANHPIDRLMRESSAHFEDLLAKRSNTVEEAAARYRERRGRHPPPGFDVWFSQAQADGAIVVEEFFDRIHHDLNPFWALDPKKLRAMTRKQPQVIRVRSGNVSFETDNPNRPQYIQLWTALLKETEPHLPDLDMVVNVLDESRILVPWEKINEYVAEERLKRRIADPKEVKTRYSGLDGDGEHDVYDPGWVTDDANKYWDYLRATCPPDSPARSLNSLASFDVPVEYPDEAMPYAPEGFVENATEARDPCLQPHLRGMHGTFIESISMSTTRELLPMFAGCKLPQNNEILVPGAMYLSGGDFYSGGEDHGPAWGRKKTGLIWRGTASGGRNKVDNWWHFHRHRFVQMMNASTVEAVERGDGEKGPTFGLWQVPAHLKGRLGRWLASFADVAFVNLECFPSVQEEVGFGPTRHTETSRRCAYTSPYMAIKDSTPMKQQYGYKFLPDVDGNSFSGRWRAFLLSTSLPLKATIYAEWHDDRFAPWVHYVPFDNSYADIYAVMDYFLTHDEAAAKIAAEGKQWAEKVYRRADMKLYMWRLLLEYARVVDDERDLLAYERGDGLYTSVDGDAVAVVGEGVDDGVDVVDVVAQAGDCVCKQEHSTVATAIDE</sequence>
<feature type="domain" description="Glycosyl transferase CAP10" evidence="2">
    <location>
        <begin position="347"/>
        <end position="599"/>
    </location>
</feature>
<dbReference type="AlphaFoldDB" id="A0A2U3EM22"/>
<feature type="transmembrane region" description="Helical" evidence="1">
    <location>
        <begin position="12"/>
        <end position="30"/>
    </location>
</feature>
<reference evidence="4 5" key="2">
    <citation type="journal article" date="2016" name="Front. Microbiol.">
        <title>Genome and transcriptome sequences reveal the specific parasitism of the nematophagous Purpureocillium lilacinum 36-1.</title>
        <authorList>
            <person name="Xie J."/>
            <person name="Li S."/>
            <person name="Mo C."/>
            <person name="Xiao X."/>
            <person name="Peng D."/>
            <person name="Wang G."/>
            <person name="Xiao Y."/>
        </authorList>
    </citation>
    <scope>NUCLEOTIDE SEQUENCE [LARGE SCALE GENOMIC DNA]</scope>
    <source>
        <strain evidence="4 5">36-1</strain>
    </source>
</reference>
<dbReference type="PANTHER" id="PTHR12203">
    <property type="entry name" value="KDEL LYS-ASP-GLU-LEU CONTAINING - RELATED"/>
    <property type="match status" value="1"/>
</dbReference>
<evidence type="ECO:0000313" key="3">
    <source>
        <dbReference type="EMBL" id="KAK4091698.1"/>
    </source>
</evidence>
<proteinExistence type="predicted"/>
<reference evidence="3" key="3">
    <citation type="submission" date="2023-11" db="EMBL/GenBank/DDBJ databases">
        <authorList>
            <person name="Beijen E."/>
            <person name="Ohm R.A."/>
        </authorList>
    </citation>
    <scope>NUCLEOTIDE SEQUENCE</scope>
    <source>
        <strain evidence="3">CBS 150709</strain>
    </source>
</reference>
<dbReference type="Proteomes" id="UP001287286">
    <property type="component" value="Unassembled WGS sequence"/>
</dbReference>
<dbReference type="EMBL" id="JAWRVI010000011">
    <property type="protein sequence ID" value="KAK4091698.1"/>
    <property type="molecule type" value="Genomic_DNA"/>
</dbReference>
<evidence type="ECO:0000313" key="6">
    <source>
        <dbReference type="Proteomes" id="UP001287286"/>
    </source>
</evidence>
<evidence type="ECO:0000313" key="4">
    <source>
        <dbReference type="EMBL" id="PWI75566.1"/>
    </source>
</evidence>
<reference evidence="3 6" key="4">
    <citation type="journal article" date="2024" name="Microbiol. Resour. Announc.">
        <title>Genome annotations for the ascomycete fungi Trichoderma harzianum, Trichoderma aggressivum, and Purpureocillium lilacinum.</title>
        <authorList>
            <person name="Beijen E.P.W."/>
            <person name="Ohm R.A."/>
        </authorList>
    </citation>
    <scope>NUCLEOTIDE SEQUENCE [LARGE SCALE GENOMIC DNA]</scope>
    <source>
        <strain evidence="3 6">CBS 150709</strain>
    </source>
</reference>
<dbReference type="SMART" id="SM00672">
    <property type="entry name" value="CAP10"/>
    <property type="match status" value="1"/>
</dbReference>
<evidence type="ECO:0000256" key="1">
    <source>
        <dbReference type="SAM" id="Phobius"/>
    </source>
</evidence>
<keyword evidence="6" id="KW-1185">Reference proteome</keyword>
<keyword evidence="1" id="KW-0812">Transmembrane</keyword>
<dbReference type="Proteomes" id="UP000245956">
    <property type="component" value="Unassembled WGS sequence"/>
</dbReference>
<protein>
    <submittedName>
        <fullName evidence="3">CAZyme family GT90</fullName>
    </submittedName>
</protein>
<accession>A0A2U3EM22</accession>
<gene>
    <name evidence="4" type="ORF">PCL_06224</name>
    <name evidence="3" type="ORF">Purlil1_4128</name>
</gene>
<comment type="caution">
    <text evidence="4">The sequence shown here is derived from an EMBL/GenBank/DDBJ whole genome shotgun (WGS) entry which is preliminary data.</text>
</comment>
<dbReference type="EMBL" id="LCWV01000002">
    <property type="protein sequence ID" value="PWI75566.1"/>
    <property type="molecule type" value="Genomic_DNA"/>
</dbReference>
<keyword evidence="1" id="KW-0472">Membrane</keyword>
<reference evidence="4" key="1">
    <citation type="submission" date="2015-05" db="EMBL/GenBank/DDBJ databases">
        <authorList>
            <person name="Wang D.B."/>
            <person name="Wang M."/>
        </authorList>
    </citation>
    <scope>NUCLEOTIDE SEQUENCE</scope>
    <source>
        <strain evidence="4">36-1</strain>
    </source>
</reference>
<keyword evidence="1" id="KW-1133">Transmembrane helix</keyword>
<dbReference type="InterPro" id="IPR006598">
    <property type="entry name" value="CAP10"/>
</dbReference>
<dbReference type="InterPro" id="IPR051091">
    <property type="entry name" value="O-Glucosyltr/Glycosyltrsf_90"/>
</dbReference>
<dbReference type="PANTHER" id="PTHR12203:SF22">
    <property type="entry name" value="CAPSULE ASSOCIATED PROTEIN"/>
    <property type="match status" value="1"/>
</dbReference>
<name>A0A2U3EM22_PURLI</name>